<dbReference type="GO" id="GO:0005886">
    <property type="term" value="C:plasma membrane"/>
    <property type="evidence" value="ECO:0007669"/>
    <property type="project" value="UniProtKB-SubCell"/>
</dbReference>
<evidence type="ECO:0000313" key="10">
    <source>
        <dbReference type="EMBL" id="KKI99947.1"/>
    </source>
</evidence>
<evidence type="ECO:0000256" key="3">
    <source>
        <dbReference type="ARBA" id="ARBA00022692"/>
    </source>
</evidence>
<proteinExistence type="inferred from homology"/>
<keyword evidence="3 8" id="KW-0812">Transmembrane</keyword>
<evidence type="ECO:0000256" key="7">
    <source>
        <dbReference type="ARBA" id="ARBA00023136"/>
    </source>
</evidence>
<sequence>MTTPVPRRFQRIFQRIVRWYAQTPTRALNQAYDAAICIQTLEQEHFGGQPVGSRNQPYSASIQDYFRGELNKYLRIIRVRLGEFHSSRAVLGLVDERMVGLEVPLASDRSRSADELEASILLERLRVIDATLDRYRNRPPEKPPTDLVPLSPLAPRSSRLDPSAEARRRNTLLPLGDSSDGAGEAGEGLIDRTSFVPRSILGTFDRLRRELDPKAEEEVVKTFRSSKTKTVVSLRFILILILVPLLVHQVSKSFLVGPFIDRVRAEQPAAIFLNMDMEEEALADLKLYEENLHFQNLLHTIEPLSPEEIEERVVLRAEEVAENYRFQSANALKNVFADGLSVVAFVVVMVRSKRDLAILKSFIDDVIYGLSDSAKAFIIILFTDVFVGFHSPHGWEVILEGISRHLGIAESRQFIYLFIATFPVILDTVFKYWIFRYLNRISPSAVATYRNMNE</sequence>
<gene>
    <name evidence="8" type="primary">pxcA</name>
    <name evidence="10" type="ORF">PROH_09135</name>
</gene>
<keyword evidence="2 8" id="KW-0813">Transport</keyword>
<dbReference type="OrthoDB" id="418298at2"/>
<feature type="transmembrane region" description="Helical" evidence="8">
    <location>
        <begin position="414"/>
        <end position="434"/>
    </location>
</feature>
<evidence type="ECO:0000256" key="8">
    <source>
        <dbReference type="HAMAP-Rule" id="MF_01308"/>
    </source>
</evidence>
<keyword evidence="11" id="KW-1185">Reference proteome</keyword>
<evidence type="ECO:0000256" key="4">
    <source>
        <dbReference type="ARBA" id="ARBA00022781"/>
    </source>
</evidence>
<accession>A0A0M2PXZ1</accession>
<dbReference type="HAMAP" id="MF_01308">
    <property type="entry name" value="CemA_PxcA"/>
    <property type="match status" value="1"/>
</dbReference>
<dbReference type="eggNOG" id="ENOG502Z8DN">
    <property type="taxonomic scope" value="Bacteria"/>
</dbReference>
<dbReference type="STRING" id="317619.GCA_000332315_00251"/>
<evidence type="ECO:0000256" key="1">
    <source>
        <dbReference type="ARBA" id="ARBA00004141"/>
    </source>
</evidence>
<dbReference type="AlphaFoldDB" id="A0A0M2PXZ1"/>
<dbReference type="InterPro" id="IPR004282">
    <property type="entry name" value="CemA"/>
</dbReference>
<comment type="function">
    <text evidence="8">Required for H(+) efflux immediately after light irradiation to form a rapid H(+) concentration gradient across the thylakoid membranes. Together with PxcL, contributes to transient H(+) uptake following dark to light transition.</text>
</comment>
<dbReference type="NCBIfam" id="NF002703">
    <property type="entry name" value="PRK02507.1-1"/>
    <property type="match status" value="1"/>
</dbReference>
<reference evidence="10" key="1">
    <citation type="submission" date="2012-04" db="EMBL/GenBank/DDBJ databases">
        <authorList>
            <person name="Borisov I.G."/>
            <person name="Ivanikova N.V."/>
            <person name="Pinevich A.V."/>
        </authorList>
    </citation>
    <scope>NUCLEOTIDE SEQUENCE</scope>
    <source>
        <strain evidence="10">CALU 1027</strain>
    </source>
</reference>
<evidence type="ECO:0000256" key="2">
    <source>
        <dbReference type="ARBA" id="ARBA00022448"/>
    </source>
</evidence>
<keyword evidence="4 8" id="KW-0375">Hydrogen ion transport</keyword>
<name>A0A0M2PXZ1_PROHO</name>
<keyword evidence="5 8" id="KW-1133">Transmembrane helix</keyword>
<keyword evidence="6 8" id="KW-0406">Ion transport</keyword>
<dbReference type="PANTHER" id="PTHR33650:SF2">
    <property type="entry name" value="CHLOROPLAST ENVELOPE MEMBRANE PROTEIN"/>
    <property type="match status" value="1"/>
</dbReference>
<evidence type="ECO:0000256" key="6">
    <source>
        <dbReference type="ARBA" id="ARBA00023065"/>
    </source>
</evidence>
<keyword evidence="8" id="KW-0997">Cell inner membrane</keyword>
<evidence type="ECO:0000313" key="11">
    <source>
        <dbReference type="Proteomes" id="UP000034681"/>
    </source>
</evidence>
<dbReference type="RefSeq" id="WP_017710938.1">
    <property type="nucleotide sequence ID" value="NZ_KB235933.1"/>
</dbReference>
<feature type="transmembrane region" description="Helical" evidence="8">
    <location>
        <begin position="231"/>
        <end position="250"/>
    </location>
</feature>
<evidence type="ECO:0000256" key="9">
    <source>
        <dbReference type="SAM" id="MobiDB-lite"/>
    </source>
</evidence>
<dbReference type="Proteomes" id="UP000034681">
    <property type="component" value="Unassembled WGS sequence"/>
</dbReference>
<keyword evidence="8" id="KW-1003">Cell membrane</keyword>
<feature type="compositionally biased region" description="Basic and acidic residues" evidence="9">
    <location>
        <begin position="135"/>
        <end position="144"/>
    </location>
</feature>
<keyword evidence="7 8" id="KW-0472">Membrane</keyword>
<comment type="subcellular location">
    <subcellularLocation>
        <location evidence="8">Cell inner membrane</location>
        <topology evidence="8">Multi-pass membrane protein</topology>
    </subcellularLocation>
    <subcellularLocation>
        <location evidence="1">Membrane</location>
        <topology evidence="1">Multi-pass membrane protein</topology>
    </subcellularLocation>
</comment>
<comment type="caution">
    <text evidence="10">The sequence shown here is derived from an EMBL/GenBank/DDBJ whole genome shotgun (WGS) entry which is preliminary data.</text>
</comment>
<feature type="compositionally biased region" description="Basic and acidic residues" evidence="9">
    <location>
        <begin position="158"/>
        <end position="168"/>
    </location>
</feature>
<evidence type="ECO:0000256" key="5">
    <source>
        <dbReference type="ARBA" id="ARBA00022989"/>
    </source>
</evidence>
<comment type="similarity">
    <text evidence="8">Belongs to the CemA family.</text>
</comment>
<dbReference type="Pfam" id="PF03040">
    <property type="entry name" value="CemA"/>
    <property type="match status" value="1"/>
</dbReference>
<protein>
    <recommendedName>
        <fullName evidence="8">Proton extrusion protein PxcA</fullName>
    </recommendedName>
</protein>
<organism evidence="10 11">
    <name type="scientific">Prochlorothrix hollandica PCC 9006 = CALU 1027</name>
    <dbReference type="NCBI Taxonomy" id="317619"/>
    <lineage>
        <taxon>Bacteria</taxon>
        <taxon>Bacillati</taxon>
        <taxon>Cyanobacteriota</taxon>
        <taxon>Cyanophyceae</taxon>
        <taxon>Prochlorotrichales</taxon>
        <taxon>Prochlorotrichaceae</taxon>
        <taxon>Prochlorothrix</taxon>
    </lineage>
</organism>
<dbReference type="EMBL" id="AJTX02000004">
    <property type="protein sequence ID" value="KKI99947.1"/>
    <property type="molecule type" value="Genomic_DNA"/>
</dbReference>
<feature type="region of interest" description="Disordered" evidence="9">
    <location>
        <begin position="135"/>
        <end position="187"/>
    </location>
</feature>
<dbReference type="GO" id="GO:0015078">
    <property type="term" value="F:proton transmembrane transporter activity"/>
    <property type="evidence" value="ECO:0007669"/>
    <property type="project" value="UniProtKB-UniRule"/>
</dbReference>
<dbReference type="PANTHER" id="PTHR33650">
    <property type="entry name" value="CHLOROPLAST ENVELOPE MEMBRANE PROTEIN-RELATED"/>
    <property type="match status" value="1"/>
</dbReference>